<dbReference type="SMART" id="SM00060">
    <property type="entry name" value="FN3"/>
    <property type="match status" value="1"/>
</dbReference>
<accession>N6ST30</accession>
<dbReference type="InterPro" id="IPR036179">
    <property type="entry name" value="Ig-like_dom_sf"/>
</dbReference>
<proteinExistence type="predicted"/>
<dbReference type="SUPFAM" id="SSF49265">
    <property type="entry name" value="Fibronectin type III"/>
    <property type="match status" value="1"/>
</dbReference>
<dbReference type="OMA" id="LCWASNR"/>
<protein>
    <submittedName>
        <fullName evidence="3">Uncharacterized protein</fullName>
    </submittedName>
</protein>
<dbReference type="InterPro" id="IPR036116">
    <property type="entry name" value="FN3_sf"/>
</dbReference>
<sequence length="577" mass="64235">ISTDGNTTSTLTFIPKKEDDGKYLSCRAENKALDNENMEDGWTLEIHYTPEARINLGLSLNPNAVREGTDVYFDCIINAHPPAYKVEWRHNITNQEYISIFSIRQKNVLNSATSYIPINTCSSFEIIRVWYYKVFQDPQLEIIRALDTTWKEKAKATHTPTCKPNQTRIYGVAKQERAEIVCQVDANPPEVQFKWTFNNSADSVDVAQSHIAKSGTSSIVTYTPMTELDYGTLLCYAANKIGMQRVPCVFHIIAAGRPDQVHNCTILNISMTSFQIRCTEGFNGGLTQAFLLEIRESQSQDMKSNSTSPLARFVVNNLEPGIQYHAVVFAYNSKGRSEPVILQASTLRLPEKQLTAERDSQRSPFRFTPLMSVIIGVVSALLIVLLVVILVLRLQCTQEGEHRRKQQQRHKNAVVTGGSLEHRGSGSGATLSDKGGGSPISKHESSGGEGDSDEKNPDIIPQPVDIDDCSDYSRKKQHVSTIETSPSRSLLRQAGNSGYMGYCTLRNGMPLHELNAQSKLIPGPAQMIPAYTASCTLPRQPPQQWQYGPISHLPPGMYPVQYRGVPVAQQRLRSTQT</sequence>
<feature type="transmembrane region" description="Helical" evidence="2">
    <location>
        <begin position="370"/>
        <end position="394"/>
    </location>
</feature>
<evidence type="ECO:0000256" key="1">
    <source>
        <dbReference type="SAM" id="MobiDB-lite"/>
    </source>
</evidence>
<dbReference type="HOGENOM" id="CLU_005939_1_1_1"/>
<dbReference type="Pfam" id="PF00041">
    <property type="entry name" value="fn3"/>
    <property type="match status" value="1"/>
</dbReference>
<dbReference type="CDD" id="cd00096">
    <property type="entry name" value="Ig"/>
    <property type="match status" value="1"/>
</dbReference>
<dbReference type="InterPro" id="IPR003961">
    <property type="entry name" value="FN3_dom"/>
</dbReference>
<evidence type="ECO:0000313" key="3">
    <source>
        <dbReference type="EMBL" id="ENN70854.1"/>
    </source>
</evidence>
<evidence type="ECO:0000256" key="2">
    <source>
        <dbReference type="SAM" id="Phobius"/>
    </source>
</evidence>
<feature type="region of interest" description="Disordered" evidence="1">
    <location>
        <begin position="400"/>
        <end position="487"/>
    </location>
</feature>
<feature type="non-terminal residue" evidence="3">
    <location>
        <position position="1"/>
    </location>
</feature>
<dbReference type="Gene3D" id="2.60.40.10">
    <property type="entry name" value="Immunoglobulins"/>
    <property type="match status" value="3"/>
</dbReference>
<dbReference type="PANTHER" id="PTHR23278">
    <property type="entry name" value="SIDESTEP PROTEIN"/>
    <property type="match status" value="1"/>
</dbReference>
<keyword evidence="2" id="KW-1133">Transmembrane helix</keyword>
<keyword evidence="2" id="KW-0812">Transmembrane</keyword>
<dbReference type="EMBL" id="KB741282">
    <property type="protein sequence ID" value="ENN70854.1"/>
    <property type="molecule type" value="Genomic_DNA"/>
</dbReference>
<feature type="non-terminal residue" evidence="3">
    <location>
        <position position="577"/>
    </location>
</feature>
<organism evidence="3">
    <name type="scientific">Dendroctonus ponderosae</name>
    <name type="common">Mountain pine beetle</name>
    <dbReference type="NCBI Taxonomy" id="77166"/>
    <lineage>
        <taxon>Eukaryota</taxon>
        <taxon>Metazoa</taxon>
        <taxon>Ecdysozoa</taxon>
        <taxon>Arthropoda</taxon>
        <taxon>Hexapoda</taxon>
        <taxon>Insecta</taxon>
        <taxon>Pterygota</taxon>
        <taxon>Neoptera</taxon>
        <taxon>Endopterygota</taxon>
        <taxon>Coleoptera</taxon>
        <taxon>Polyphaga</taxon>
        <taxon>Cucujiformia</taxon>
        <taxon>Curculionidae</taxon>
        <taxon>Scolytinae</taxon>
        <taxon>Dendroctonus</taxon>
    </lineage>
</organism>
<dbReference type="PROSITE" id="PS50853">
    <property type="entry name" value="FN3"/>
    <property type="match status" value="1"/>
</dbReference>
<reference evidence="3" key="1">
    <citation type="journal article" date="2013" name="Genome Biol.">
        <title>Draft genome of the mountain pine beetle, Dendroctonus ponderosae Hopkins, a major forest pest.</title>
        <authorList>
            <person name="Keeling C.I."/>
            <person name="Yuen M.M."/>
            <person name="Liao N.Y."/>
            <person name="Docking T.R."/>
            <person name="Chan S.K."/>
            <person name="Taylor G.A."/>
            <person name="Palmquist D.L."/>
            <person name="Jackman S.D."/>
            <person name="Nguyen A."/>
            <person name="Li M."/>
            <person name="Henderson H."/>
            <person name="Janes J.K."/>
            <person name="Zhao Y."/>
            <person name="Pandoh P."/>
            <person name="Moore R."/>
            <person name="Sperling F.A."/>
            <person name="Huber D.P."/>
            <person name="Birol I."/>
            <person name="Jones S.J."/>
            <person name="Bohlmann J."/>
        </authorList>
    </citation>
    <scope>NUCLEOTIDE SEQUENCE</scope>
</reference>
<dbReference type="InterPro" id="IPR007110">
    <property type="entry name" value="Ig-like_dom"/>
</dbReference>
<dbReference type="PROSITE" id="PS50835">
    <property type="entry name" value="IG_LIKE"/>
    <property type="match status" value="2"/>
</dbReference>
<dbReference type="SUPFAM" id="SSF48726">
    <property type="entry name" value="Immunoglobulin"/>
    <property type="match status" value="2"/>
</dbReference>
<name>N6ST30_DENPD</name>
<dbReference type="AlphaFoldDB" id="N6ST30"/>
<dbReference type="InterPro" id="IPR013783">
    <property type="entry name" value="Ig-like_fold"/>
</dbReference>
<gene>
    <name evidence="3" type="ORF">YQE_12517</name>
</gene>
<dbReference type="OrthoDB" id="6431884at2759"/>
<feature type="compositionally biased region" description="Basic residues" evidence="1">
    <location>
        <begin position="403"/>
        <end position="412"/>
    </location>
</feature>
<dbReference type="Pfam" id="PF13927">
    <property type="entry name" value="Ig_3"/>
    <property type="match status" value="1"/>
</dbReference>
<dbReference type="PANTHER" id="PTHR23278:SF25">
    <property type="entry name" value="GH14967P"/>
    <property type="match status" value="1"/>
</dbReference>
<keyword evidence="2" id="KW-0472">Membrane</keyword>
<dbReference type="CDD" id="cd00063">
    <property type="entry name" value="FN3"/>
    <property type="match status" value="1"/>
</dbReference>